<dbReference type="EC" id="7.1.1.-" evidence="7"/>
<keyword evidence="7 8" id="KW-0520">NAD</keyword>
<keyword evidence="10" id="KW-1185">Reference proteome</keyword>
<comment type="catalytic activity">
    <reaction evidence="7 8">
        <text>a quinone + NADH + 5 H(+)(in) = a quinol + NAD(+) + 4 H(+)(out)</text>
        <dbReference type="Rhea" id="RHEA:57888"/>
        <dbReference type="ChEBI" id="CHEBI:15378"/>
        <dbReference type="ChEBI" id="CHEBI:24646"/>
        <dbReference type="ChEBI" id="CHEBI:57540"/>
        <dbReference type="ChEBI" id="CHEBI:57945"/>
        <dbReference type="ChEBI" id="CHEBI:132124"/>
    </reaction>
</comment>
<keyword evidence="4 7" id="KW-0812">Transmembrane</keyword>
<dbReference type="InterPro" id="IPR000440">
    <property type="entry name" value="NADH_UbQ/plastoQ_OxRdtase_su3"/>
</dbReference>
<evidence type="ECO:0000256" key="3">
    <source>
        <dbReference type="ARBA" id="ARBA00022448"/>
    </source>
</evidence>
<evidence type="ECO:0000256" key="1">
    <source>
        <dbReference type="ARBA" id="ARBA00004141"/>
    </source>
</evidence>
<evidence type="ECO:0000256" key="8">
    <source>
        <dbReference type="RuleBase" id="RU003639"/>
    </source>
</evidence>
<feature type="transmembrane region" description="Helical" evidence="7">
    <location>
        <begin position="60"/>
        <end position="81"/>
    </location>
</feature>
<comment type="similarity">
    <text evidence="2 7 8">Belongs to the complex I subunit 3 family.</text>
</comment>
<evidence type="ECO:0000256" key="7">
    <source>
        <dbReference type="HAMAP-Rule" id="MF_01394"/>
    </source>
</evidence>
<proteinExistence type="inferred from homology"/>
<keyword evidence="7" id="KW-1003">Cell membrane</keyword>
<dbReference type="GO" id="GO:0008137">
    <property type="term" value="F:NADH dehydrogenase (ubiquinone) activity"/>
    <property type="evidence" value="ECO:0007669"/>
    <property type="project" value="InterPro"/>
</dbReference>
<dbReference type="InterPro" id="IPR023043">
    <property type="entry name" value="NAD(P)H_OxRDtase_bac/plastid"/>
</dbReference>
<evidence type="ECO:0000313" key="9">
    <source>
        <dbReference type="EMBL" id="SMO64585.1"/>
    </source>
</evidence>
<dbReference type="Pfam" id="PF00507">
    <property type="entry name" value="Oxidored_q4"/>
    <property type="match status" value="1"/>
</dbReference>
<dbReference type="GO" id="GO:0048038">
    <property type="term" value="F:quinone binding"/>
    <property type="evidence" value="ECO:0007669"/>
    <property type="project" value="UniProtKB-KW"/>
</dbReference>
<organism evidence="9 10">
    <name type="scientific">Fodinibius sediminis</name>
    <dbReference type="NCBI Taxonomy" id="1214077"/>
    <lineage>
        <taxon>Bacteria</taxon>
        <taxon>Pseudomonadati</taxon>
        <taxon>Balneolota</taxon>
        <taxon>Balneolia</taxon>
        <taxon>Balneolales</taxon>
        <taxon>Balneolaceae</taxon>
        <taxon>Fodinibius</taxon>
    </lineage>
</organism>
<dbReference type="OrthoDB" id="9791970at2"/>
<keyword evidence="7 8" id="KW-0874">Quinone</keyword>
<comment type="subunit">
    <text evidence="7">NDH-1 is composed of 14 different subunits. Subunits NuoA, H, J, K, L, M, N constitute the membrane sector of the complex.</text>
</comment>
<name>A0A521CYT1_9BACT</name>
<accession>A0A521CYT1</accession>
<evidence type="ECO:0000256" key="4">
    <source>
        <dbReference type="ARBA" id="ARBA00022692"/>
    </source>
</evidence>
<keyword evidence="3 7" id="KW-0813">Transport</keyword>
<comment type="function">
    <text evidence="7">NDH-1 shuttles electrons from NADH, via FMN and iron-sulfur (Fe-S) centers, to quinones in the respiratory chain. The immediate electron acceptor for the enzyme in this species is believed to be ubiquinone. Couples the redox reaction to proton translocation (for every two electrons transferred, four hydrogen ions are translocated across the cytoplasmic membrane), and thus conserves the redox energy in a proton gradient.</text>
</comment>
<dbReference type="PANTHER" id="PTHR11058:SF9">
    <property type="entry name" value="NADH-UBIQUINONE OXIDOREDUCTASE CHAIN 3"/>
    <property type="match status" value="1"/>
</dbReference>
<dbReference type="InterPro" id="IPR038430">
    <property type="entry name" value="NDAH_ubi_oxred_su3_sf"/>
</dbReference>
<keyword evidence="5 7" id="KW-1133">Transmembrane helix</keyword>
<feature type="transmembrane region" description="Helical" evidence="7">
    <location>
        <begin position="6"/>
        <end position="29"/>
    </location>
</feature>
<dbReference type="PANTHER" id="PTHR11058">
    <property type="entry name" value="NADH-UBIQUINONE OXIDOREDUCTASE CHAIN 3"/>
    <property type="match status" value="1"/>
</dbReference>
<keyword evidence="6 7" id="KW-0472">Membrane</keyword>
<dbReference type="RefSeq" id="WP_142714456.1">
    <property type="nucleotide sequence ID" value="NZ_FXTH01000008.1"/>
</dbReference>
<dbReference type="EMBL" id="FXTH01000008">
    <property type="protein sequence ID" value="SMO64585.1"/>
    <property type="molecule type" value="Genomic_DNA"/>
</dbReference>
<dbReference type="AlphaFoldDB" id="A0A521CYT1"/>
<reference evidence="9 10" key="1">
    <citation type="submission" date="2017-05" db="EMBL/GenBank/DDBJ databases">
        <authorList>
            <person name="Varghese N."/>
            <person name="Submissions S."/>
        </authorList>
    </citation>
    <scope>NUCLEOTIDE SEQUENCE [LARGE SCALE GENOMIC DNA]</scope>
    <source>
        <strain evidence="9 10">DSM 21194</strain>
    </source>
</reference>
<feature type="transmembrane region" description="Helical" evidence="7">
    <location>
        <begin position="87"/>
        <end position="108"/>
    </location>
</feature>
<dbReference type="GO" id="GO:0005886">
    <property type="term" value="C:plasma membrane"/>
    <property type="evidence" value="ECO:0007669"/>
    <property type="project" value="UniProtKB-SubCell"/>
</dbReference>
<gene>
    <name evidence="7" type="primary">nuoA</name>
    <name evidence="9" type="ORF">SAMN06265218_10825</name>
</gene>
<keyword evidence="7" id="KW-1278">Translocase</keyword>
<evidence type="ECO:0000256" key="5">
    <source>
        <dbReference type="ARBA" id="ARBA00022989"/>
    </source>
</evidence>
<dbReference type="GO" id="GO:0050136">
    <property type="term" value="F:NADH dehydrogenase (quinone) (non-electrogenic) activity"/>
    <property type="evidence" value="ECO:0007669"/>
    <property type="project" value="UniProtKB-UniRule"/>
</dbReference>
<dbReference type="HAMAP" id="MF_01394">
    <property type="entry name" value="NDH1_NuoA"/>
    <property type="match status" value="1"/>
</dbReference>
<dbReference type="Gene3D" id="1.20.58.1610">
    <property type="entry name" value="NADH:ubiquinone/plastoquinone oxidoreductase, chain 3"/>
    <property type="match status" value="1"/>
</dbReference>
<keyword evidence="7" id="KW-0830">Ubiquinone</keyword>
<comment type="subcellular location">
    <subcellularLocation>
        <location evidence="7 8">Cell membrane</location>
        <topology evidence="7 8">Multi-pass membrane protein</topology>
    </subcellularLocation>
    <subcellularLocation>
        <location evidence="1">Membrane</location>
        <topology evidence="1">Multi-pass membrane protein</topology>
    </subcellularLocation>
</comment>
<protein>
    <recommendedName>
        <fullName evidence="7">NADH-quinone oxidoreductase subunit A</fullName>
        <ecNumber evidence="7">7.1.1.-</ecNumber>
    </recommendedName>
    <alternativeName>
        <fullName evidence="7">NADH dehydrogenase I subunit A</fullName>
    </alternativeName>
    <alternativeName>
        <fullName evidence="7">NDH-1 subunit A</fullName>
    </alternativeName>
    <alternativeName>
        <fullName evidence="7">NUO1</fullName>
    </alternativeName>
</protein>
<dbReference type="Proteomes" id="UP000317593">
    <property type="component" value="Unassembled WGS sequence"/>
</dbReference>
<evidence type="ECO:0000256" key="6">
    <source>
        <dbReference type="ARBA" id="ARBA00023136"/>
    </source>
</evidence>
<sequence>MLAEFGNVLLFLVLGILFVAVSLAVARLLRPDRPNPEKLATYECGETPFGSARVQFNNRFYIIGLMFLIFEVEILLLFPWVMVFQDIGWFAFLAMLVFVFLIFIGFAYELGKGHLQWDIPRPVIPRYIEGVGVVEDEPEESSVDPAMKTKLKP</sequence>
<dbReference type="GO" id="GO:0030964">
    <property type="term" value="C:NADH dehydrogenase complex"/>
    <property type="evidence" value="ECO:0007669"/>
    <property type="project" value="TreeGrafter"/>
</dbReference>
<evidence type="ECO:0000313" key="10">
    <source>
        <dbReference type="Proteomes" id="UP000317593"/>
    </source>
</evidence>
<evidence type="ECO:0000256" key="2">
    <source>
        <dbReference type="ARBA" id="ARBA00008472"/>
    </source>
</evidence>